<gene>
    <name evidence="2" type="ORF">CIRG_01148</name>
</gene>
<protein>
    <submittedName>
        <fullName evidence="2">Uncharacterized protein</fullName>
    </submittedName>
</protein>
<name>A0A0J6Y321_COCIT</name>
<feature type="region of interest" description="Disordered" evidence="1">
    <location>
        <begin position="25"/>
        <end position="51"/>
    </location>
</feature>
<dbReference type="EMBL" id="DS028093">
    <property type="protein sequence ID" value="KMP01008.1"/>
    <property type="molecule type" value="Genomic_DNA"/>
</dbReference>
<sequence length="129" mass="14246">MASRALQNSLKDLKTWVTGSKNRMTKLVRGNGTPGERAAPTKSGTNDSKIGSRLDVGALVKKDGKEYRRYYLQLNINAENSTIRKKAQQDSHRNWSFADVEIKQNATAAETEAAVESLFDDLSNNAEAD</sequence>
<evidence type="ECO:0000313" key="2">
    <source>
        <dbReference type="EMBL" id="KMP01008.1"/>
    </source>
</evidence>
<proteinExistence type="predicted"/>
<accession>A0A0J6Y321</accession>
<evidence type="ECO:0000313" key="3">
    <source>
        <dbReference type="Proteomes" id="UP000054565"/>
    </source>
</evidence>
<evidence type="ECO:0000256" key="1">
    <source>
        <dbReference type="SAM" id="MobiDB-lite"/>
    </source>
</evidence>
<reference evidence="3" key="1">
    <citation type="journal article" date="2010" name="Genome Res.">
        <title>Population genomic sequencing of Coccidioides fungi reveals recent hybridization and transposon control.</title>
        <authorList>
            <person name="Neafsey D.E."/>
            <person name="Barker B.M."/>
            <person name="Sharpton T.J."/>
            <person name="Stajich J.E."/>
            <person name="Park D.J."/>
            <person name="Whiston E."/>
            <person name="Hung C.-Y."/>
            <person name="McMahan C."/>
            <person name="White J."/>
            <person name="Sykes S."/>
            <person name="Heiman D."/>
            <person name="Young S."/>
            <person name="Zeng Q."/>
            <person name="Abouelleil A."/>
            <person name="Aftuck L."/>
            <person name="Bessette D."/>
            <person name="Brown A."/>
            <person name="FitzGerald M."/>
            <person name="Lui A."/>
            <person name="Macdonald J.P."/>
            <person name="Priest M."/>
            <person name="Orbach M.J."/>
            <person name="Galgiani J.N."/>
            <person name="Kirkland T.N."/>
            <person name="Cole G.T."/>
            <person name="Birren B.W."/>
            <person name="Henn M.R."/>
            <person name="Taylor J.W."/>
            <person name="Rounsley S.D."/>
        </authorList>
    </citation>
    <scope>NUCLEOTIDE SEQUENCE [LARGE SCALE GENOMIC DNA]</scope>
    <source>
        <strain evidence="3">RMSCC 2394</strain>
    </source>
</reference>
<organism evidence="2 3">
    <name type="scientific">Coccidioides immitis RMSCC 2394</name>
    <dbReference type="NCBI Taxonomy" id="404692"/>
    <lineage>
        <taxon>Eukaryota</taxon>
        <taxon>Fungi</taxon>
        <taxon>Dikarya</taxon>
        <taxon>Ascomycota</taxon>
        <taxon>Pezizomycotina</taxon>
        <taxon>Eurotiomycetes</taxon>
        <taxon>Eurotiomycetidae</taxon>
        <taxon>Onygenales</taxon>
        <taxon>Onygenaceae</taxon>
        <taxon>Coccidioides</taxon>
    </lineage>
</organism>
<dbReference type="OrthoDB" id="2933464at2759"/>
<dbReference type="AlphaFoldDB" id="A0A0J6Y321"/>
<dbReference type="Proteomes" id="UP000054565">
    <property type="component" value="Unassembled WGS sequence"/>
</dbReference>